<dbReference type="InterPro" id="IPR002937">
    <property type="entry name" value="Amino_oxidase"/>
</dbReference>
<reference evidence="2 3" key="1">
    <citation type="submission" date="2019-02" db="EMBL/GenBank/DDBJ databases">
        <title>Deep-cultivation of Planctomycetes and their phenomic and genomic characterization uncovers novel biology.</title>
        <authorList>
            <person name="Wiegand S."/>
            <person name="Jogler M."/>
            <person name="Boedeker C."/>
            <person name="Pinto D."/>
            <person name="Vollmers J."/>
            <person name="Rivas-Marin E."/>
            <person name="Kohn T."/>
            <person name="Peeters S.H."/>
            <person name="Heuer A."/>
            <person name="Rast P."/>
            <person name="Oberbeckmann S."/>
            <person name="Bunk B."/>
            <person name="Jeske O."/>
            <person name="Meyerdierks A."/>
            <person name="Storesund J.E."/>
            <person name="Kallscheuer N."/>
            <person name="Luecker S."/>
            <person name="Lage O.M."/>
            <person name="Pohl T."/>
            <person name="Merkel B.J."/>
            <person name="Hornburger P."/>
            <person name="Mueller R.-W."/>
            <person name="Bruemmer F."/>
            <person name="Labrenz M."/>
            <person name="Spormann A.M."/>
            <person name="Op Den Camp H."/>
            <person name="Overmann J."/>
            <person name="Amann R."/>
            <person name="Jetten M.S.M."/>
            <person name="Mascher T."/>
            <person name="Medema M.H."/>
            <person name="Devos D.P."/>
            <person name="Kaster A.-K."/>
            <person name="Ovreas L."/>
            <person name="Rohde M."/>
            <person name="Galperin M.Y."/>
            <person name="Jogler C."/>
        </authorList>
    </citation>
    <scope>NUCLEOTIDE SEQUENCE [LARGE SCALE GENOMIC DNA]</scope>
    <source>
        <strain evidence="2 3">Pan14r</strain>
    </source>
</reference>
<protein>
    <recommendedName>
        <fullName evidence="1">Amine oxidase domain-containing protein</fullName>
    </recommendedName>
</protein>
<evidence type="ECO:0000313" key="3">
    <source>
        <dbReference type="Proteomes" id="UP000317238"/>
    </source>
</evidence>
<comment type="caution">
    <text evidence="2">The sequence shown here is derived from an EMBL/GenBank/DDBJ whole genome shotgun (WGS) entry which is preliminary data.</text>
</comment>
<dbReference type="InterPro" id="IPR050464">
    <property type="entry name" value="Zeta_carotene_desat/Oxidored"/>
</dbReference>
<dbReference type="Proteomes" id="UP000317238">
    <property type="component" value="Unassembled WGS sequence"/>
</dbReference>
<evidence type="ECO:0000313" key="2">
    <source>
        <dbReference type="EMBL" id="TWT65783.1"/>
    </source>
</evidence>
<dbReference type="OrthoDB" id="9803192at2"/>
<dbReference type="InterPro" id="IPR036188">
    <property type="entry name" value="FAD/NAD-bd_sf"/>
</dbReference>
<gene>
    <name evidence="2" type="ORF">Pan14r_53330</name>
</gene>
<dbReference type="RefSeq" id="WP_145292605.1">
    <property type="nucleotide sequence ID" value="NZ_CP036319.1"/>
</dbReference>
<dbReference type="Gene3D" id="3.90.660.20">
    <property type="entry name" value="Protoporphyrinogen oxidase, mitochondrial, domain 2"/>
    <property type="match status" value="1"/>
</dbReference>
<keyword evidence="3" id="KW-1185">Reference proteome</keyword>
<name>A0A5C5XTT8_9PLAN</name>
<feature type="domain" description="Amine oxidase" evidence="1">
    <location>
        <begin position="28"/>
        <end position="419"/>
    </location>
</feature>
<proteinExistence type="predicted"/>
<dbReference type="PANTHER" id="PTHR42923:SF46">
    <property type="entry name" value="AMINE OXIDASE"/>
    <property type="match status" value="1"/>
</dbReference>
<accession>A0A5C5XTT8</accession>
<dbReference type="Gene3D" id="3.50.50.60">
    <property type="entry name" value="FAD/NAD(P)-binding domain"/>
    <property type="match status" value="1"/>
</dbReference>
<dbReference type="AlphaFoldDB" id="A0A5C5XTT8"/>
<dbReference type="SUPFAM" id="SSF51905">
    <property type="entry name" value="FAD/NAD(P)-binding domain"/>
    <property type="match status" value="1"/>
</dbReference>
<evidence type="ECO:0000259" key="1">
    <source>
        <dbReference type="Pfam" id="PF01593"/>
    </source>
</evidence>
<organism evidence="2 3">
    <name type="scientific">Crateriforma conspicua</name>
    <dbReference type="NCBI Taxonomy" id="2527996"/>
    <lineage>
        <taxon>Bacteria</taxon>
        <taxon>Pseudomonadati</taxon>
        <taxon>Planctomycetota</taxon>
        <taxon>Planctomycetia</taxon>
        <taxon>Planctomycetales</taxon>
        <taxon>Planctomycetaceae</taxon>
        <taxon>Crateriforma</taxon>
    </lineage>
</organism>
<dbReference type="GO" id="GO:0016491">
    <property type="term" value="F:oxidoreductase activity"/>
    <property type="evidence" value="ECO:0007669"/>
    <property type="project" value="InterPro"/>
</dbReference>
<dbReference type="Pfam" id="PF01593">
    <property type="entry name" value="Amino_oxidase"/>
    <property type="match status" value="1"/>
</dbReference>
<dbReference type="EMBL" id="SJPL01000002">
    <property type="protein sequence ID" value="TWT65783.1"/>
    <property type="molecule type" value="Genomic_DNA"/>
</dbReference>
<dbReference type="Gene3D" id="1.10.3110.10">
    <property type="entry name" value="protoporphyrinogen ix oxidase, domain 3"/>
    <property type="match status" value="1"/>
</dbReference>
<dbReference type="PANTHER" id="PTHR42923">
    <property type="entry name" value="PROTOPORPHYRINOGEN OXIDASE"/>
    <property type="match status" value="1"/>
</dbReference>
<dbReference type="NCBIfam" id="NF005560">
    <property type="entry name" value="PRK07233.1"/>
    <property type="match status" value="1"/>
</dbReference>
<sequence>MNRINDVEPSTSRPAQQHWLVVGGGVMGLKLAMDLVNRGQKVTVAEAAPQFGGLTSAWQLGDVVWDRFYHVTLLSDTKLRDLLSDIGLESEMQWVETKTGFYTDGELLSMSNTGEFLRFPPLNLIQKLRLGGTIFYASKIKNWRRLEKLTVERWLRRWSGNRVFEKIWLPLLKAKLGEAYPQTSAAFIWAHTARMYKARRSGMKTEMFGYVPGGYARVLDRLAETLTERGVRLLSGHPVSEIRSAEGGGLDVTFANGTQENFDNVVSTIASPLIAKTCPCLTEEEKSRHANIRYLGVVCASMLLRKPISQYYVTNITDTWVPLTAVIEMSTIVDPQQELGGHHLVYLPKYLPDDHPGLNESDEDYQEKCLSTLEKMYDHFSRDDVVDFKVSRAKYVAALSTVDYSTRLPPVVTSVPGFYALNSAHIVKGNLNVNETITLGEELLNELVWPDFQRRCGSGSNPQPVVDERPLAESPV</sequence>